<proteinExistence type="predicted"/>
<evidence type="ECO:0000313" key="2">
    <source>
        <dbReference type="EMBL" id="EUD64034.1"/>
    </source>
</evidence>
<dbReference type="AlphaFoldDB" id="W7A4M0"/>
<reference evidence="2 3" key="1">
    <citation type="submission" date="2013-02" db="EMBL/GenBank/DDBJ databases">
        <title>The Genome Sequence of Plasmodium inui San Antonio 1.</title>
        <authorList>
            <consortium name="The Broad Institute Genome Sequencing Platform"/>
            <consortium name="The Broad Institute Genome Sequencing Center for Infectious Disease"/>
            <person name="Neafsey D."/>
            <person name="Cheeseman I."/>
            <person name="Volkman S."/>
            <person name="Adams J."/>
            <person name="Walker B."/>
            <person name="Young S.K."/>
            <person name="Zeng Q."/>
            <person name="Gargeya S."/>
            <person name="Fitzgerald M."/>
            <person name="Haas B."/>
            <person name="Abouelleil A."/>
            <person name="Alvarado L."/>
            <person name="Arachchi H.M."/>
            <person name="Berlin A.M."/>
            <person name="Chapman S.B."/>
            <person name="Dewar J."/>
            <person name="Goldberg J."/>
            <person name="Griggs A."/>
            <person name="Gujja S."/>
            <person name="Hansen M."/>
            <person name="Howarth C."/>
            <person name="Imamovic A."/>
            <person name="Larimer J."/>
            <person name="McCowan C."/>
            <person name="Murphy C."/>
            <person name="Neiman D."/>
            <person name="Pearson M."/>
            <person name="Priest M."/>
            <person name="Roberts A."/>
            <person name="Saif S."/>
            <person name="Shea T."/>
            <person name="Sisk P."/>
            <person name="Sykes S."/>
            <person name="Wortman J."/>
            <person name="Nusbaum C."/>
            <person name="Birren B."/>
        </authorList>
    </citation>
    <scope>NUCLEOTIDE SEQUENCE [LARGE SCALE GENOMIC DNA]</scope>
    <source>
        <strain evidence="2 3">San Antonio 1</strain>
    </source>
</reference>
<keyword evidence="3" id="KW-1185">Reference proteome</keyword>
<dbReference type="RefSeq" id="XP_008819380.1">
    <property type="nucleotide sequence ID" value="XM_008821158.1"/>
</dbReference>
<evidence type="ECO:0000256" key="1">
    <source>
        <dbReference type="SAM" id="MobiDB-lite"/>
    </source>
</evidence>
<evidence type="ECO:0000313" key="3">
    <source>
        <dbReference type="Proteomes" id="UP000030640"/>
    </source>
</evidence>
<feature type="region of interest" description="Disordered" evidence="1">
    <location>
        <begin position="31"/>
        <end position="62"/>
    </location>
</feature>
<protein>
    <submittedName>
        <fullName evidence="2">Uncharacterized protein</fullName>
    </submittedName>
</protein>
<organism evidence="2 3">
    <name type="scientific">Plasmodium inui San Antonio 1</name>
    <dbReference type="NCBI Taxonomy" id="1237626"/>
    <lineage>
        <taxon>Eukaryota</taxon>
        <taxon>Sar</taxon>
        <taxon>Alveolata</taxon>
        <taxon>Apicomplexa</taxon>
        <taxon>Aconoidasida</taxon>
        <taxon>Haemosporida</taxon>
        <taxon>Plasmodiidae</taxon>
        <taxon>Plasmodium</taxon>
        <taxon>Plasmodium (Plasmodium)</taxon>
    </lineage>
</organism>
<dbReference type="Proteomes" id="UP000030640">
    <property type="component" value="Unassembled WGS sequence"/>
</dbReference>
<dbReference type="EMBL" id="KI965563">
    <property type="protein sequence ID" value="EUD64034.1"/>
    <property type="molecule type" value="Genomic_DNA"/>
</dbReference>
<dbReference type="GeneID" id="20040861"/>
<dbReference type="VEuPathDB" id="PlasmoDB:C922_05587"/>
<feature type="compositionally biased region" description="Basic and acidic residues" evidence="1">
    <location>
        <begin position="53"/>
        <end position="62"/>
    </location>
</feature>
<name>W7A4M0_9APIC</name>
<gene>
    <name evidence="2" type="ORF">C922_05587</name>
</gene>
<feature type="compositionally biased region" description="Polar residues" evidence="1">
    <location>
        <begin position="42"/>
        <end position="52"/>
    </location>
</feature>
<sequence length="172" mass="20290">MTPHRKKREWDDQSVKEGKILIKKSDIQYNLPTRMKPEGDLQNDTAKTSLQNDETKKYPEDTRRTKHLHNRNKEQNRILTIPQKRGIFIEEITHQGTSSEYHQKRERSIHIKQRKDSTIYTQAGTGRQHHRNAAEKKYLHKNNGLAEEYLSGNMTEGEGIFIKDSNRKRSLI</sequence>
<accession>W7A4M0</accession>